<dbReference type="PANTHER" id="PTHR43081">
    <property type="entry name" value="ADENYLATE CYCLASE, TERMINAL-DIFFERENTIATION SPECIFIC-RELATED"/>
    <property type="match status" value="1"/>
</dbReference>
<dbReference type="RefSeq" id="WP_007572531.1">
    <property type="nucleotide sequence ID" value="NZ_AGUD01000077.1"/>
</dbReference>
<feature type="domain" description="Guanylate cyclase" evidence="2">
    <location>
        <begin position="232"/>
        <end position="337"/>
    </location>
</feature>
<evidence type="ECO:0000313" key="3">
    <source>
        <dbReference type="EMBL" id="EHN11698.1"/>
    </source>
</evidence>
<dbReference type="GO" id="GO:0004016">
    <property type="term" value="F:adenylate cyclase activity"/>
    <property type="evidence" value="ECO:0007669"/>
    <property type="project" value="UniProtKB-EC"/>
</dbReference>
<name>H0E3Q0_9ACTN</name>
<dbReference type="InterPro" id="IPR001054">
    <property type="entry name" value="A/G_cyclase"/>
</dbReference>
<dbReference type="PROSITE" id="PS50125">
    <property type="entry name" value="GUANYLATE_CYCLASE_2"/>
    <property type="match status" value="1"/>
</dbReference>
<dbReference type="Pfam" id="PF00211">
    <property type="entry name" value="Guanylate_cyc"/>
    <property type="match status" value="1"/>
</dbReference>
<sequence length="387" mass="42150">MAELVGVSESTLRRWADLALVPLDDDGGWTTSSLNHARIVQRLRAKGRSLSEIAAVTERSELAFDYLTAVVTPPTAHVTPDDVANETGLQVALVRRIAEAFGFSDESIEHMSEQDVDLFRHAAAALDAGFPLIALLQLARVYGQALGRVADAEVRMFRLYVRDPAVRRPGSLLETAGSLGGLARDVLPLADPIIRHVHRRSLHWFIEQDAVSLVEQALDEDSLLGLGRLRVAIAFADLAGYTRLTEDQGDEEAVEVVERFVDAVEMSLPDDARILKTIGDEVMVIADDAGALVDWAVGFQILNPDEPRPRIGIHAGEVLFRDGDYFGREVNMAARVVARAAGGEVLVTQPIVEAGGPHLEFEPIGEVRLKGFRDPTALSLARQPPEP</sequence>
<dbReference type="InterPro" id="IPR032026">
    <property type="entry name" value="Ad_Cy_reg"/>
</dbReference>
<dbReference type="SUPFAM" id="SSF55073">
    <property type="entry name" value="Nucleotide cyclase"/>
    <property type="match status" value="1"/>
</dbReference>
<protein>
    <submittedName>
        <fullName evidence="3">Adenylate cyclase</fullName>
        <ecNumber evidence="3">4.6.1.1</ecNumber>
    </submittedName>
</protein>
<dbReference type="AlphaFoldDB" id="H0E3Q0"/>
<dbReference type="Gene3D" id="3.30.70.1230">
    <property type="entry name" value="Nucleotide cyclase"/>
    <property type="match status" value="1"/>
</dbReference>
<keyword evidence="4" id="KW-1185">Reference proteome</keyword>
<comment type="caution">
    <text evidence="3">The sequence shown here is derived from an EMBL/GenBank/DDBJ whole genome shotgun (WGS) entry which is preliminary data.</text>
</comment>
<evidence type="ECO:0000313" key="4">
    <source>
        <dbReference type="Proteomes" id="UP000005143"/>
    </source>
</evidence>
<dbReference type="GO" id="GO:0006171">
    <property type="term" value="P:cAMP biosynthetic process"/>
    <property type="evidence" value="ECO:0007669"/>
    <property type="project" value="TreeGrafter"/>
</dbReference>
<gene>
    <name evidence="3" type="ORF">PAI11_14240</name>
</gene>
<dbReference type="InterPro" id="IPR050697">
    <property type="entry name" value="Adenylyl/Guanylyl_Cyclase_3/4"/>
</dbReference>
<dbReference type="InterPro" id="IPR029787">
    <property type="entry name" value="Nucleotide_cyclase"/>
</dbReference>
<dbReference type="EMBL" id="AGUD01000077">
    <property type="protein sequence ID" value="EHN11698.1"/>
    <property type="molecule type" value="Genomic_DNA"/>
</dbReference>
<keyword evidence="3" id="KW-0456">Lyase</keyword>
<evidence type="ECO:0000259" key="2">
    <source>
        <dbReference type="PROSITE" id="PS50125"/>
    </source>
</evidence>
<dbReference type="Proteomes" id="UP000005143">
    <property type="component" value="Unassembled WGS sequence"/>
</dbReference>
<dbReference type="Pfam" id="PF16701">
    <property type="entry name" value="Ad_Cy_reg"/>
    <property type="match status" value="1"/>
</dbReference>
<dbReference type="GO" id="GO:0035556">
    <property type="term" value="P:intracellular signal transduction"/>
    <property type="evidence" value="ECO:0007669"/>
    <property type="project" value="InterPro"/>
</dbReference>
<dbReference type="CDD" id="cd07302">
    <property type="entry name" value="CHD"/>
    <property type="match status" value="1"/>
</dbReference>
<comment type="similarity">
    <text evidence="1">Belongs to the adenylyl cyclase class-3 family.</text>
</comment>
<evidence type="ECO:0000256" key="1">
    <source>
        <dbReference type="ARBA" id="ARBA00005381"/>
    </source>
</evidence>
<organism evidence="3 4">
    <name type="scientific">Patulibacter medicamentivorans</name>
    <dbReference type="NCBI Taxonomy" id="1097667"/>
    <lineage>
        <taxon>Bacteria</taxon>
        <taxon>Bacillati</taxon>
        <taxon>Actinomycetota</taxon>
        <taxon>Thermoleophilia</taxon>
        <taxon>Solirubrobacterales</taxon>
        <taxon>Patulibacteraceae</taxon>
        <taxon>Patulibacter</taxon>
    </lineage>
</organism>
<dbReference type="PANTHER" id="PTHR43081:SF19">
    <property type="entry name" value="PH-SENSITIVE ADENYLATE CYCLASE RV1264"/>
    <property type="match status" value="1"/>
</dbReference>
<dbReference type="EC" id="4.6.1.1" evidence="3"/>
<accession>H0E3Q0</accession>
<proteinExistence type="inferred from homology"/>
<reference evidence="3 4" key="1">
    <citation type="journal article" date="2013" name="Biodegradation">
        <title>Quantitative proteomic analysis of ibuprofen-degrading Patulibacter sp. strain I11.</title>
        <authorList>
            <person name="Almeida B."/>
            <person name="Kjeldal H."/>
            <person name="Lolas I."/>
            <person name="Knudsen A.D."/>
            <person name="Carvalho G."/>
            <person name="Nielsen K.L."/>
            <person name="Barreto Crespo M.T."/>
            <person name="Stensballe A."/>
            <person name="Nielsen J.L."/>
        </authorList>
    </citation>
    <scope>NUCLEOTIDE SEQUENCE [LARGE SCALE GENOMIC DNA]</scope>
    <source>
        <strain evidence="3 4">I11</strain>
    </source>
</reference>